<dbReference type="Gene3D" id="1.10.3720.10">
    <property type="entry name" value="MetI-like"/>
    <property type="match status" value="1"/>
</dbReference>
<dbReference type="PANTHER" id="PTHR30151">
    <property type="entry name" value="ALKANE SULFONATE ABC TRANSPORTER-RELATED, MEMBRANE SUBUNIT"/>
    <property type="match status" value="1"/>
</dbReference>
<keyword evidence="4 7" id="KW-0812">Transmembrane</keyword>
<comment type="subcellular location">
    <subcellularLocation>
        <location evidence="1 7">Cell membrane</location>
        <topology evidence="1 7">Multi-pass membrane protein</topology>
    </subcellularLocation>
</comment>
<dbReference type="HOGENOM" id="CLU_046113_1_4_9"/>
<feature type="domain" description="ABC transmembrane type-1" evidence="8">
    <location>
        <begin position="82"/>
        <end position="291"/>
    </location>
</feature>
<evidence type="ECO:0000313" key="9">
    <source>
        <dbReference type="EMBL" id="ABW17866.1"/>
    </source>
</evidence>
<dbReference type="KEGG" id="aoe:Clos_0303"/>
<evidence type="ECO:0000313" key="10">
    <source>
        <dbReference type="Proteomes" id="UP000000269"/>
    </source>
</evidence>
<keyword evidence="3" id="KW-1003">Cell membrane</keyword>
<feature type="transmembrane region" description="Helical" evidence="7">
    <location>
        <begin position="33"/>
        <end position="50"/>
    </location>
</feature>
<dbReference type="GO" id="GO:0005886">
    <property type="term" value="C:plasma membrane"/>
    <property type="evidence" value="ECO:0007669"/>
    <property type="project" value="UniProtKB-SubCell"/>
</dbReference>
<dbReference type="RefSeq" id="WP_012158181.1">
    <property type="nucleotide sequence ID" value="NC_009922.1"/>
</dbReference>
<reference evidence="10" key="1">
    <citation type="submission" date="2007-10" db="EMBL/GenBank/DDBJ databases">
        <title>Complete genome of Alkaliphilus oremlandii OhILAs.</title>
        <authorList>
            <person name="Copeland A."/>
            <person name="Lucas S."/>
            <person name="Lapidus A."/>
            <person name="Barry K."/>
            <person name="Detter J.C."/>
            <person name="Glavina del Rio T."/>
            <person name="Hammon N."/>
            <person name="Israni S."/>
            <person name="Dalin E."/>
            <person name="Tice H."/>
            <person name="Pitluck S."/>
            <person name="Chain P."/>
            <person name="Malfatti S."/>
            <person name="Shin M."/>
            <person name="Vergez L."/>
            <person name="Schmutz J."/>
            <person name="Larimer F."/>
            <person name="Land M."/>
            <person name="Hauser L."/>
            <person name="Kyrpides N."/>
            <person name="Mikhailova N."/>
            <person name="Stolz J.F."/>
            <person name="Dawson A."/>
            <person name="Fisher E."/>
            <person name="Crable B."/>
            <person name="Perera E."/>
            <person name="Lisak J."/>
            <person name="Ranganathan M."/>
            <person name="Basu P."/>
            <person name="Richardson P."/>
        </authorList>
    </citation>
    <scope>NUCLEOTIDE SEQUENCE [LARGE SCALE GENOMIC DNA]</scope>
    <source>
        <strain evidence="10">OhILAs</strain>
    </source>
</reference>
<comment type="similarity">
    <text evidence="7">Belongs to the binding-protein-dependent transport system permease family.</text>
</comment>
<dbReference type="Pfam" id="PF00528">
    <property type="entry name" value="BPD_transp_1"/>
    <property type="match status" value="1"/>
</dbReference>
<organism evidence="9 10">
    <name type="scientific">Alkaliphilus oremlandii (strain OhILAs)</name>
    <name type="common">Clostridium oremlandii (strain OhILAs)</name>
    <dbReference type="NCBI Taxonomy" id="350688"/>
    <lineage>
        <taxon>Bacteria</taxon>
        <taxon>Bacillati</taxon>
        <taxon>Bacillota</taxon>
        <taxon>Clostridia</taxon>
        <taxon>Peptostreptococcales</taxon>
        <taxon>Natronincolaceae</taxon>
        <taxon>Alkaliphilus</taxon>
    </lineage>
</organism>
<dbReference type="InterPro" id="IPR000515">
    <property type="entry name" value="MetI-like"/>
</dbReference>
<evidence type="ECO:0000256" key="7">
    <source>
        <dbReference type="RuleBase" id="RU363032"/>
    </source>
</evidence>
<dbReference type="CDD" id="cd06261">
    <property type="entry name" value="TM_PBP2"/>
    <property type="match status" value="1"/>
</dbReference>
<evidence type="ECO:0000256" key="4">
    <source>
        <dbReference type="ARBA" id="ARBA00022692"/>
    </source>
</evidence>
<accession>A8ML49</accession>
<dbReference type="eggNOG" id="COG0600">
    <property type="taxonomic scope" value="Bacteria"/>
</dbReference>
<name>A8ML49_ALKOO</name>
<dbReference type="PANTHER" id="PTHR30151:SF0">
    <property type="entry name" value="ABC TRANSPORTER PERMEASE PROTEIN MJ0413-RELATED"/>
    <property type="match status" value="1"/>
</dbReference>
<feature type="transmembrane region" description="Helical" evidence="7">
    <location>
        <begin position="204"/>
        <end position="225"/>
    </location>
</feature>
<dbReference type="STRING" id="350688.Clos_0303"/>
<evidence type="ECO:0000256" key="6">
    <source>
        <dbReference type="ARBA" id="ARBA00023136"/>
    </source>
</evidence>
<keyword evidence="5 7" id="KW-1133">Transmembrane helix</keyword>
<dbReference type="SUPFAM" id="SSF161098">
    <property type="entry name" value="MetI-like"/>
    <property type="match status" value="1"/>
</dbReference>
<feature type="transmembrane region" description="Helical" evidence="7">
    <location>
        <begin position="134"/>
        <end position="154"/>
    </location>
</feature>
<dbReference type="EMBL" id="CP000853">
    <property type="protein sequence ID" value="ABW17866.1"/>
    <property type="molecule type" value="Genomic_DNA"/>
</dbReference>
<dbReference type="PROSITE" id="PS50928">
    <property type="entry name" value="ABC_TM1"/>
    <property type="match status" value="1"/>
</dbReference>
<keyword evidence="6 7" id="KW-0472">Membrane</keyword>
<feature type="transmembrane region" description="Helical" evidence="7">
    <location>
        <begin position="166"/>
        <end position="184"/>
    </location>
</feature>
<dbReference type="Proteomes" id="UP000000269">
    <property type="component" value="Chromosome"/>
</dbReference>
<sequence>MYTSKLKKCEKGLSKKESSVLTHINKIKIKKSIISMILPVLFLLIWNYYATKIGNNAILPTVGKVFYNFLHAFDNFIGLGSIPRNIGYSIVRVLLGYIIGASVAFPLALLMGYFKPIRNLCENFINLFKPIPSIAWQPLVLGWFGISSLARILGMPYGPQFAIMDNFKLSMIFLIALGAFFPIWGNIIFGVTNVRKVLIETAKVLGASQIDIFFHILIPAAGPTIINGMRMGLTASWVCLVSAEMLPGSMSGVGYLITHAYELARMDLVITGMICIGIIGALLDGVFRIVISKNFSWENKVK</sequence>
<feature type="transmembrane region" description="Helical" evidence="7">
    <location>
        <begin position="269"/>
        <end position="291"/>
    </location>
</feature>
<keyword evidence="2 7" id="KW-0813">Transport</keyword>
<dbReference type="InterPro" id="IPR035906">
    <property type="entry name" value="MetI-like_sf"/>
</dbReference>
<dbReference type="OrthoDB" id="9796361at2"/>
<proteinExistence type="inferred from homology"/>
<evidence type="ECO:0000259" key="8">
    <source>
        <dbReference type="PROSITE" id="PS50928"/>
    </source>
</evidence>
<feature type="transmembrane region" description="Helical" evidence="7">
    <location>
        <begin position="94"/>
        <end position="114"/>
    </location>
</feature>
<dbReference type="AlphaFoldDB" id="A8ML49"/>
<evidence type="ECO:0000256" key="5">
    <source>
        <dbReference type="ARBA" id="ARBA00022989"/>
    </source>
</evidence>
<keyword evidence="10" id="KW-1185">Reference proteome</keyword>
<evidence type="ECO:0000256" key="1">
    <source>
        <dbReference type="ARBA" id="ARBA00004651"/>
    </source>
</evidence>
<dbReference type="GO" id="GO:0055085">
    <property type="term" value="P:transmembrane transport"/>
    <property type="evidence" value="ECO:0007669"/>
    <property type="project" value="InterPro"/>
</dbReference>
<evidence type="ECO:0000256" key="2">
    <source>
        <dbReference type="ARBA" id="ARBA00022448"/>
    </source>
</evidence>
<gene>
    <name evidence="9" type="ordered locus">Clos_0303</name>
</gene>
<protein>
    <submittedName>
        <fullName evidence="9">Binding-protein-dependent transport systems inner membrane component</fullName>
    </submittedName>
</protein>
<evidence type="ECO:0000256" key="3">
    <source>
        <dbReference type="ARBA" id="ARBA00022475"/>
    </source>
</evidence>